<dbReference type="GO" id="GO:0051301">
    <property type="term" value="P:cell division"/>
    <property type="evidence" value="ECO:0007669"/>
    <property type="project" value="UniProtKB-KW"/>
</dbReference>
<evidence type="ECO:0000256" key="19">
    <source>
        <dbReference type="SAM" id="Coils"/>
    </source>
</evidence>
<evidence type="ECO:0000256" key="3">
    <source>
        <dbReference type="ARBA" id="ARBA00004629"/>
    </source>
</evidence>
<accession>A0A4V4J0T4</accession>
<dbReference type="GO" id="GO:0008608">
    <property type="term" value="P:attachment of spindle microtubules to kinetochore"/>
    <property type="evidence" value="ECO:0007669"/>
    <property type="project" value="InterPro"/>
</dbReference>
<evidence type="ECO:0000313" key="20">
    <source>
        <dbReference type="EMBL" id="THX10118.1"/>
    </source>
</evidence>
<evidence type="ECO:0000256" key="7">
    <source>
        <dbReference type="ARBA" id="ARBA00022618"/>
    </source>
</evidence>
<evidence type="ECO:0000256" key="6">
    <source>
        <dbReference type="ARBA" id="ARBA00022490"/>
    </source>
</evidence>
<evidence type="ECO:0000256" key="12">
    <source>
        <dbReference type="ARBA" id="ARBA00023054"/>
    </source>
</evidence>
<dbReference type="InterPro" id="IPR013966">
    <property type="entry name" value="Spc34"/>
</dbReference>
<gene>
    <name evidence="20" type="ORF">D6D13_05651</name>
</gene>
<keyword evidence="8" id="KW-0493">Microtubule</keyword>
<evidence type="ECO:0000256" key="9">
    <source>
        <dbReference type="ARBA" id="ARBA00022776"/>
    </source>
</evidence>
<keyword evidence="12 19" id="KW-0175">Coiled coil</keyword>
<evidence type="ECO:0000256" key="10">
    <source>
        <dbReference type="ARBA" id="ARBA00022829"/>
    </source>
</evidence>
<dbReference type="GO" id="GO:0005876">
    <property type="term" value="C:spindle microtubule"/>
    <property type="evidence" value="ECO:0007669"/>
    <property type="project" value="InterPro"/>
</dbReference>
<keyword evidence="7" id="KW-0132">Cell division</keyword>
<evidence type="ECO:0000256" key="17">
    <source>
        <dbReference type="ARBA" id="ARBA00044112"/>
    </source>
</evidence>
<evidence type="ECO:0000256" key="14">
    <source>
        <dbReference type="ARBA" id="ARBA00023242"/>
    </source>
</evidence>
<keyword evidence="10" id="KW-0159">Chromosome partition</keyword>
<keyword evidence="11" id="KW-0995">Kinetochore</keyword>
<organism evidence="20">
    <name type="scientific">Aureobasidium pullulans</name>
    <name type="common">Black yeast</name>
    <name type="synonym">Pullularia pullulans</name>
    <dbReference type="NCBI Taxonomy" id="5580"/>
    <lineage>
        <taxon>Eukaryota</taxon>
        <taxon>Fungi</taxon>
        <taxon>Dikarya</taxon>
        <taxon>Ascomycota</taxon>
        <taxon>Pezizomycotina</taxon>
        <taxon>Dothideomycetes</taxon>
        <taxon>Dothideomycetidae</taxon>
        <taxon>Dothideales</taxon>
        <taxon>Saccotheciaceae</taxon>
        <taxon>Aureobasidium</taxon>
    </lineage>
</organism>
<keyword evidence="5" id="KW-0158">Chromosome</keyword>
<keyword evidence="14" id="KW-0539">Nucleus</keyword>
<comment type="subcellular location">
    <subcellularLocation>
        <location evidence="3">Chromosome</location>
        <location evidence="3">Centromere</location>
        <location evidence="3">Kinetochore</location>
    </subcellularLocation>
    <subcellularLocation>
        <location evidence="2">Cytoplasm</location>
        <location evidence="2">Cytoskeleton</location>
        <location evidence="2">Spindle</location>
    </subcellularLocation>
    <subcellularLocation>
        <location evidence="1">Nucleus</location>
    </subcellularLocation>
</comment>
<name>A0A4V4J0T4_AURPU</name>
<evidence type="ECO:0000256" key="18">
    <source>
        <dbReference type="ARBA" id="ARBA00044346"/>
    </source>
</evidence>
<evidence type="ECO:0000256" key="5">
    <source>
        <dbReference type="ARBA" id="ARBA00022454"/>
    </source>
</evidence>
<dbReference type="EMBL" id="QZAS01000018">
    <property type="protein sequence ID" value="THX10118.1"/>
    <property type="molecule type" value="Genomic_DNA"/>
</dbReference>
<sequence length="491" mass="56149">MTSSLLSSHLDQIALCASSISDLPFSRPKQFTNALLTHHDITALIRDTEQHERALFSIAPPPVPSKSQIQQISSTFTTSASRSIVAPNTQRPPRRHTAVAAVLGGDLYRKTRSGHSGKQAKGDIDVELLLRGAEKLCRVYPIPGAFDRIGELRNRYAQLSANIAHYEERVAMQSAELDHLHQNHDDYDQDDYDDHDDHVEPTLHMSKEDLMNEEDEIRALEDKKRALQSRVTSMEKDIEVCMISPLVDLPDARDPASPYVRIYHIWPSPATTPGVFRPVKMHSVFEIGIFVRREALDHDLHPPQAIHIEINVNNDDADVVAQTIFQLVEEICEYFKDDQNAYCSIFDTPEKRLLVAQKIYNGMKRVKVLPDYVDDNTETLVDILTNPDFCISDICKLRRVEITDVPNLIVNYLMVYSDFPDARDPEIYDGKSLQIGYRLETHQSITASDIRFQQSVHYQVVRKGQTRRRTSKYRSLWTTCHYLIPSCILMR</sequence>
<evidence type="ECO:0000256" key="15">
    <source>
        <dbReference type="ARBA" id="ARBA00023306"/>
    </source>
</evidence>
<dbReference type="Pfam" id="PF08657">
    <property type="entry name" value="DASH_Spc34"/>
    <property type="match status" value="2"/>
</dbReference>
<dbReference type="GO" id="GO:0042729">
    <property type="term" value="C:DASH complex"/>
    <property type="evidence" value="ECO:0007669"/>
    <property type="project" value="InterPro"/>
</dbReference>
<keyword evidence="13" id="KW-0206">Cytoskeleton</keyword>
<evidence type="ECO:0000256" key="16">
    <source>
        <dbReference type="ARBA" id="ARBA00023328"/>
    </source>
</evidence>
<reference evidence="20" key="1">
    <citation type="submission" date="2018-10" db="EMBL/GenBank/DDBJ databases">
        <title>Fifty Aureobasidium pullulans genomes reveal a recombining polyextremotolerant generalist.</title>
        <authorList>
            <person name="Gostincar C."/>
            <person name="Turk M."/>
            <person name="Zajc J."/>
            <person name="Gunde-Cimerman N."/>
        </authorList>
    </citation>
    <scope>NUCLEOTIDE SEQUENCE [LARGE SCALE GENOMIC DNA]</scope>
    <source>
        <strain evidence="20">EXF-10085</strain>
    </source>
</reference>
<evidence type="ECO:0000256" key="1">
    <source>
        <dbReference type="ARBA" id="ARBA00004123"/>
    </source>
</evidence>
<evidence type="ECO:0000256" key="13">
    <source>
        <dbReference type="ARBA" id="ARBA00023212"/>
    </source>
</evidence>
<protein>
    <recommendedName>
        <fullName evidence="17">DASH complex subunit SPC34</fullName>
    </recommendedName>
    <alternativeName>
        <fullName evidence="18">Outer kinetochore protein SPC34</fullName>
    </alternativeName>
</protein>
<keyword evidence="9" id="KW-0498">Mitosis</keyword>
<keyword evidence="15" id="KW-0131">Cell cycle</keyword>
<proteinExistence type="inferred from homology"/>
<evidence type="ECO:0000256" key="2">
    <source>
        <dbReference type="ARBA" id="ARBA00004186"/>
    </source>
</evidence>
<evidence type="ECO:0000256" key="11">
    <source>
        <dbReference type="ARBA" id="ARBA00022838"/>
    </source>
</evidence>
<evidence type="ECO:0000256" key="4">
    <source>
        <dbReference type="ARBA" id="ARBA00008491"/>
    </source>
</evidence>
<evidence type="ECO:0000256" key="8">
    <source>
        <dbReference type="ARBA" id="ARBA00022701"/>
    </source>
</evidence>
<dbReference type="AlphaFoldDB" id="A0A4V4J0T4"/>
<keyword evidence="16" id="KW-0137">Centromere</keyword>
<keyword evidence="6" id="KW-0963">Cytoplasm</keyword>
<comment type="similarity">
    <text evidence="4">Belongs to the DASH complex SPC34 family.</text>
</comment>
<feature type="coiled-coil region" evidence="19">
    <location>
        <begin position="149"/>
        <end position="237"/>
    </location>
</feature>
<comment type="caution">
    <text evidence="20">The sequence shown here is derived from an EMBL/GenBank/DDBJ whole genome shotgun (WGS) entry which is preliminary data.</text>
</comment>